<proteinExistence type="predicted"/>
<accession>W7TAN7</accession>
<evidence type="ECO:0000313" key="1">
    <source>
        <dbReference type="EMBL" id="EWM24080.1"/>
    </source>
</evidence>
<reference evidence="1 2" key="1">
    <citation type="journal article" date="2014" name="Mol. Plant">
        <title>Chromosome Scale Genome Assembly and Transcriptome Profiling of Nannochloropsis gaditana in Nitrogen Depletion.</title>
        <authorList>
            <person name="Corteggiani Carpinelli E."/>
            <person name="Telatin A."/>
            <person name="Vitulo N."/>
            <person name="Forcato C."/>
            <person name="D'Angelo M."/>
            <person name="Schiavon R."/>
            <person name="Vezzi A."/>
            <person name="Giacometti G.M."/>
            <person name="Morosinotto T."/>
            <person name="Valle G."/>
        </authorList>
    </citation>
    <scope>NUCLEOTIDE SEQUENCE [LARGE SCALE GENOMIC DNA]</scope>
    <source>
        <strain evidence="1 2">B-31</strain>
    </source>
</reference>
<dbReference type="OrthoDB" id="440325at2759"/>
<organism evidence="1 2">
    <name type="scientific">Nannochloropsis gaditana</name>
    <dbReference type="NCBI Taxonomy" id="72520"/>
    <lineage>
        <taxon>Eukaryota</taxon>
        <taxon>Sar</taxon>
        <taxon>Stramenopiles</taxon>
        <taxon>Ochrophyta</taxon>
        <taxon>Eustigmatophyceae</taxon>
        <taxon>Eustigmatales</taxon>
        <taxon>Monodopsidaceae</taxon>
        <taxon>Nannochloropsis</taxon>
    </lineage>
</organism>
<dbReference type="AlphaFoldDB" id="W7TAN7"/>
<comment type="caution">
    <text evidence="1">The sequence shown here is derived from an EMBL/GenBank/DDBJ whole genome shotgun (WGS) entry which is preliminary data.</text>
</comment>
<sequence length="137" mass="14834">MLSSARGRALSCAFNRSVHRSRNHKSLLGSCSSFTFPVACAPVRNSSCKTLESFATVDPETLSGEKPYQVYNLVKGGWTLPKSSVTIPDPLNGKPFLQLPDTQADEIGPYVEALKAVPKSGLHNPFKVCAREEIILG</sequence>
<name>W7TAN7_9STRA</name>
<dbReference type="Proteomes" id="UP000019335">
    <property type="component" value="Chromosome 15"/>
</dbReference>
<gene>
    <name evidence="1" type="ORF">Naga_100963g2</name>
</gene>
<evidence type="ECO:0000313" key="2">
    <source>
        <dbReference type="Proteomes" id="UP000019335"/>
    </source>
</evidence>
<protein>
    <submittedName>
        <fullName evidence="1">Aldehyde dehydrogenase</fullName>
    </submittedName>
</protein>
<keyword evidence="2" id="KW-1185">Reference proteome</keyword>
<dbReference type="EMBL" id="AZIL01001402">
    <property type="protein sequence ID" value="EWM24080.1"/>
    <property type="molecule type" value="Genomic_DNA"/>
</dbReference>